<organism evidence="8">
    <name type="scientific">Thiothrix fructosivorans</name>
    <dbReference type="NCBI Taxonomy" id="111770"/>
    <lineage>
        <taxon>Bacteria</taxon>
        <taxon>Pseudomonadati</taxon>
        <taxon>Pseudomonadota</taxon>
        <taxon>Gammaproteobacteria</taxon>
        <taxon>Thiotrichales</taxon>
        <taxon>Thiotrichaceae</taxon>
        <taxon>Thiothrix</taxon>
    </lineage>
</organism>
<dbReference type="GO" id="GO:0003677">
    <property type="term" value="F:DNA binding"/>
    <property type="evidence" value="ECO:0007669"/>
    <property type="project" value="UniProtKB-KW"/>
</dbReference>
<keyword evidence="8" id="KW-0540">Nuclease</keyword>
<dbReference type="GO" id="GO:0004519">
    <property type="term" value="F:endonuclease activity"/>
    <property type="evidence" value="ECO:0007669"/>
    <property type="project" value="UniProtKB-KW"/>
</dbReference>
<dbReference type="EC" id="3.1.21.-" evidence="8"/>
<dbReference type="GO" id="GO:0009307">
    <property type="term" value="P:DNA restriction-modification system"/>
    <property type="evidence" value="ECO:0007669"/>
    <property type="project" value="UniProtKB-KW"/>
</dbReference>
<name>A0A8B0SI38_9GAMM</name>
<feature type="coiled-coil region" evidence="4">
    <location>
        <begin position="229"/>
        <end position="256"/>
    </location>
</feature>
<dbReference type="InterPro" id="IPR000055">
    <property type="entry name" value="Restrct_endonuc_typeI_TRD"/>
</dbReference>
<proteinExistence type="inferred from homology"/>
<evidence type="ECO:0000313" key="7">
    <source>
        <dbReference type="EMBL" id="MBO0612699.1"/>
    </source>
</evidence>
<dbReference type="Gene3D" id="3.90.220.20">
    <property type="entry name" value="DNA methylase specificity domains"/>
    <property type="match status" value="2"/>
</dbReference>
<accession>A0A8B0SI38</accession>
<reference evidence="7 9" key="1">
    <citation type="submission" date="2021-03" db="EMBL/GenBank/DDBJ databases">
        <title>Draft genome and methylome analysis of Thiotrix fructosivoruns ATCC 49748.</title>
        <authorList>
            <person name="Fomenkov A."/>
            <person name="Grabovich M.Y."/>
            <person name="Roberts R.J."/>
        </authorList>
    </citation>
    <scope>NUCLEOTIDE SEQUENCE [LARGE SCALE GENOMIC DNA]</scope>
    <source>
        <strain evidence="7 9">ATCC 49748</strain>
    </source>
</reference>
<evidence type="ECO:0000256" key="1">
    <source>
        <dbReference type="ARBA" id="ARBA00010923"/>
    </source>
</evidence>
<gene>
    <name evidence="8" type="ORF">J1836_005710</name>
    <name evidence="7" type="ORF">J1836_07115</name>
</gene>
<dbReference type="Pfam" id="PF01420">
    <property type="entry name" value="Methylase_S"/>
    <property type="match status" value="2"/>
</dbReference>
<keyword evidence="4" id="KW-0175">Coiled coil</keyword>
<evidence type="ECO:0000256" key="4">
    <source>
        <dbReference type="SAM" id="Coils"/>
    </source>
</evidence>
<feature type="region of interest" description="Disordered" evidence="5">
    <location>
        <begin position="268"/>
        <end position="301"/>
    </location>
</feature>
<evidence type="ECO:0000256" key="5">
    <source>
        <dbReference type="SAM" id="MobiDB-lite"/>
    </source>
</evidence>
<dbReference type="AlphaFoldDB" id="A0A8B0SI38"/>
<comment type="similarity">
    <text evidence="1">Belongs to the type-I restriction system S methylase family.</text>
</comment>
<feature type="domain" description="Type I restriction modification DNA specificity" evidence="6">
    <location>
        <begin position="434"/>
        <end position="537"/>
    </location>
</feature>
<feature type="domain" description="Type I restriction modification DNA specificity" evidence="6">
    <location>
        <begin position="97"/>
        <end position="253"/>
    </location>
</feature>
<dbReference type="GO" id="GO:0016787">
    <property type="term" value="F:hydrolase activity"/>
    <property type="evidence" value="ECO:0007669"/>
    <property type="project" value="UniProtKB-KW"/>
</dbReference>
<dbReference type="CDD" id="cd17266">
    <property type="entry name" value="RMtype1_S_Sau1132ORF3780P-TRD2-CR2_like"/>
    <property type="match status" value="1"/>
</dbReference>
<evidence type="ECO:0000256" key="3">
    <source>
        <dbReference type="ARBA" id="ARBA00023125"/>
    </source>
</evidence>
<dbReference type="Proteomes" id="UP000664466">
    <property type="component" value="Unassembled WGS sequence"/>
</dbReference>
<evidence type="ECO:0000256" key="2">
    <source>
        <dbReference type="ARBA" id="ARBA00022747"/>
    </source>
</evidence>
<keyword evidence="9" id="KW-1185">Reference proteome</keyword>
<dbReference type="EMBL" id="JAFMPM010000006">
    <property type="protein sequence ID" value="MBO0612699.1"/>
    <property type="molecule type" value="Genomic_DNA"/>
</dbReference>
<dbReference type="PANTHER" id="PTHR43140:SF1">
    <property type="entry name" value="TYPE I RESTRICTION ENZYME ECOKI SPECIFICITY SUBUNIT"/>
    <property type="match status" value="1"/>
</dbReference>
<keyword evidence="3" id="KW-0238">DNA-binding</keyword>
<evidence type="ECO:0000313" key="9">
    <source>
        <dbReference type="Proteomes" id="UP000664466"/>
    </source>
</evidence>
<protein>
    <submittedName>
        <fullName evidence="8">Restriction endonuclease subunit S</fullName>
        <ecNumber evidence="8">3.1.21.-</ecNumber>
    </submittedName>
</protein>
<evidence type="ECO:0000313" key="8">
    <source>
        <dbReference type="EMBL" id="QTX11833.1"/>
    </source>
</evidence>
<evidence type="ECO:0000259" key="6">
    <source>
        <dbReference type="Pfam" id="PF01420"/>
    </source>
</evidence>
<dbReference type="InterPro" id="IPR051212">
    <property type="entry name" value="Type-I_RE_S_subunit"/>
</dbReference>
<reference evidence="8" key="2">
    <citation type="submission" date="2021-04" db="EMBL/GenBank/DDBJ databases">
        <title>Complete Genome and methylome analysis of Thiothrix fructosivorans ATCC 49748.</title>
        <authorList>
            <person name="Fomenkov A."/>
            <person name="Sun L."/>
            <person name="Vincze T."/>
            <person name="Grabovich M.Y."/>
            <person name="Roberts R.J."/>
        </authorList>
    </citation>
    <scope>NUCLEOTIDE SEQUENCE</scope>
    <source>
        <strain evidence="8">ATCC 49748</strain>
    </source>
</reference>
<dbReference type="EMBL" id="CP072748">
    <property type="protein sequence ID" value="QTX11833.1"/>
    <property type="molecule type" value="Genomic_DNA"/>
</dbReference>
<dbReference type="PANTHER" id="PTHR43140">
    <property type="entry name" value="TYPE-1 RESTRICTION ENZYME ECOKI SPECIFICITY PROTEIN"/>
    <property type="match status" value="1"/>
</dbReference>
<keyword evidence="8" id="KW-0378">Hydrolase</keyword>
<dbReference type="InterPro" id="IPR044946">
    <property type="entry name" value="Restrct_endonuc_typeI_TRD_sf"/>
</dbReference>
<keyword evidence="8" id="KW-0255">Endonuclease</keyword>
<dbReference type="RefSeq" id="WP_207250387.1">
    <property type="nucleotide sequence ID" value="NZ_JAFMPM010000006.1"/>
</dbReference>
<dbReference type="CDD" id="cd17253">
    <property type="entry name" value="RMtype1_S_Eco933I-TRD2-CR2_like"/>
    <property type="match status" value="1"/>
</dbReference>
<keyword evidence="2" id="KW-0680">Restriction system</keyword>
<dbReference type="SUPFAM" id="SSF116734">
    <property type="entry name" value="DNA methylase specificity domain"/>
    <property type="match status" value="2"/>
</dbReference>
<sequence>MKNTPHSPELAPFDLAAFVAQFPLFARAPNGIANLRALILQLAVQGKLVPQDPNDEPASASLEKIAAEREQLIKTGKIKKEKPLPMIADDEKLFELPEKWVWVRLASILSISSGKNLTSSQMNPKGEIPVFGGNGITGYHDQSNIFKPTLVIGRVGFYCGSIHITPDKAWITDNAFITYFSEENIDLVFLSWLLKSKNLNENDSATAQPVISGRKVYPIVVALPPLEEQQRIVAKVDELMALCDQLEAQQDDQARNLLEANTAAVQAVTKTPIPSPSPARGEGSEDAQENAELLSPHPLAGGGLGRGGNAWQRIATHFNTLYGTNLPLPSEMRRGKLKDRTVALENIAKLRQLIRELGLKGKLTDSDATHWQWHSFASLGDNRLGKMLDQAKNSGTAVKYLRNTNVQWYRFELDDLLEMKVEEHELPKITLLPGDLVICEGGEAGRAAIWNGEPIVIQKALHRFRCYDELFNQYALLCLRTDVESGRLAEYYTGATIKHFTGKALKDYTILLPPLEEQHRIVAQVDELMALCDTLETLLTEQRQVAADFSAAAVLAVTA</sequence>